<dbReference type="PANTHER" id="PTHR36849">
    <property type="entry name" value="CYTOPLASMIC PROTEIN-RELATED"/>
    <property type="match status" value="1"/>
</dbReference>
<dbReference type="Proteomes" id="UP001204376">
    <property type="component" value="Unassembled WGS sequence"/>
</dbReference>
<organism evidence="1 2">
    <name type="scientific">Mucilaginibacter aquariorum</name>
    <dbReference type="NCBI Taxonomy" id="2967225"/>
    <lineage>
        <taxon>Bacteria</taxon>
        <taxon>Pseudomonadati</taxon>
        <taxon>Bacteroidota</taxon>
        <taxon>Sphingobacteriia</taxon>
        <taxon>Sphingobacteriales</taxon>
        <taxon>Sphingobacteriaceae</taxon>
        <taxon>Mucilaginibacter</taxon>
    </lineage>
</organism>
<reference evidence="1 2" key="1">
    <citation type="submission" date="2022-07" db="EMBL/GenBank/DDBJ databases">
        <title>Mucilaginibacter sp. JC4.</title>
        <authorList>
            <person name="Le V."/>
            <person name="Ko S.-R."/>
            <person name="Ahn C.-Y."/>
            <person name="Oh H.-M."/>
        </authorList>
    </citation>
    <scope>NUCLEOTIDE SEQUENCE [LARGE SCALE GENOMIC DNA]</scope>
    <source>
        <strain evidence="1 2">JC4</strain>
    </source>
</reference>
<dbReference type="PANTHER" id="PTHR36849:SF1">
    <property type="entry name" value="CYTOPLASMIC PROTEIN"/>
    <property type="match status" value="1"/>
</dbReference>
<comment type="caution">
    <text evidence="1">The sequence shown here is derived from an EMBL/GenBank/DDBJ whole genome shotgun (WGS) entry which is preliminary data.</text>
</comment>
<accession>A0ABT1T802</accession>
<sequence length="118" mass="14050">MGTVKIKRIYEPFDKQDGVRILVDRLWPRGVKKETAHLDEWMKAIAPSTELRKWFNHDKPKWDEFQLKYTHELTQNDAVKNLLDLVKKHKTITLLYAAHDEQHNHALVLQELIDKVLK</sequence>
<dbReference type="RefSeq" id="WP_256540762.1">
    <property type="nucleotide sequence ID" value="NZ_JANHOH010000008.1"/>
</dbReference>
<proteinExistence type="predicted"/>
<dbReference type="Pfam" id="PF22752">
    <property type="entry name" value="DUF488-N3i"/>
    <property type="match status" value="1"/>
</dbReference>
<dbReference type="InterPro" id="IPR052552">
    <property type="entry name" value="YeaO-like"/>
</dbReference>
<gene>
    <name evidence="1" type="ORF">NPE20_21570</name>
</gene>
<evidence type="ECO:0000313" key="2">
    <source>
        <dbReference type="Proteomes" id="UP001204376"/>
    </source>
</evidence>
<protein>
    <submittedName>
        <fullName evidence="1">DUF488 domain-containing protein</fullName>
    </submittedName>
</protein>
<evidence type="ECO:0000313" key="1">
    <source>
        <dbReference type="EMBL" id="MCQ6960583.1"/>
    </source>
</evidence>
<keyword evidence="2" id="KW-1185">Reference proteome</keyword>
<dbReference type="EMBL" id="JANHOH010000008">
    <property type="protein sequence ID" value="MCQ6960583.1"/>
    <property type="molecule type" value="Genomic_DNA"/>
</dbReference>
<name>A0ABT1T802_9SPHI</name>